<dbReference type="PANTHER" id="PTHR46401">
    <property type="entry name" value="GLYCOSYLTRANSFERASE WBBK-RELATED"/>
    <property type="match status" value="1"/>
</dbReference>
<evidence type="ECO:0000313" key="2">
    <source>
        <dbReference type="EMBL" id="XCJ18211.1"/>
    </source>
</evidence>
<protein>
    <submittedName>
        <fullName evidence="2">Glycosyltransferase</fullName>
        <ecNumber evidence="2">2.4.-.-</ecNumber>
    </submittedName>
</protein>
<evidence type="ECO:0000256" key="1">
    <source>
        <dbReference type="ARBA" id="ARBA00022679"/>
    </source>
</evidence>
<gene>
    <name evidence="2" type="ORF">ABNN70_07165</name>
</gene>
<dbReference type="GO" id="GO:0009103">
    <property type="term" value="P:lipopolysaccharide biosynthetic process"/>
    <property type="evidence" value="ECO:0007669"/>
    <property type="project" value="TreeGrafter"/>
</dbReference>
<sequence>MIRLKHVHIIVATGVWAQDGLRYRRHRLAGFLQKQQETEKVIWLCPTPDRTLSGFTELPGGILQFAVPDPFPQKAFRFGRFLSFYYKKKLSALHAMLERFRGHAHVFLWFTCPLFPEVMNLYAWDKVIYDCSDFWAAPISGKMSLPYRLRSILISHAERKIISRADLIFCTSDYLRNQVTQRVQLDKCTRVRTFENGVDYSLFAQSSVAADHVLPEHFTGPVLGYIGGIKPKLDFRLIQDAARKRRDWLFLFVGPDGTGEDPAFRELLQEKNVIWTGSVSPAEVPKYMKLVDVGIMPYKLSPYNAAVFPLKLFEFLAAGKPAVGINLPSTAAYAADSVYAEIDRSDTDTFIHVCEEMLRGKDDPDLKARRTRLAKSRDWDAIFQKMANQL</sequence>
<name>A0AAU8IJD6_9BACL</name>
<proteinExistence type="predicted"/>
<dbReference type="Pfam" id="PF13692">
    <property type="entry name" value="Glyco_trans_1_4"/>
    <property type="match status" value="1"/>
</dbReference>
<keyword evidence="2" id="KW-0328">Glycosyltransferase</keyword>
<dbReference type="RefSeq" id="WP_353949280.1">
    <property type="nucleotide sequence ID" value="NZ_CP159510.1"/>
</dbReference>
<keyword evidence="1 2" id="KW-0808">Transferase</keyword>
<dbReference type="NCBIfam" id="NF047676">
    <property type="entry name" value="TeichurnBiosyTuaH"/>
    <property type="match status" value="1"/>
</dbReference>
<dbReference type="SUPFAM" id="SSF53756">
    <property type="entry name" value="UDP-Glycosyltransferase/glycogen phosphorylase"/>
    <property type="match status" value="1"/>
</dbReference>
<dbReference type="Gene3D" id="3.40.50.2000">
    <property type="entry name" value="Glycogen Phosphorylase B"/>
    <property type="match status" value="2"/>
</dbReference>
<dbReference type="AlphaFoldDB" id="A0AAU8IJD6"/>
<dbReference type="PANTHER" id="PTHR46401:SF2">
    <property type="entry name" value="GLYCOSYLTRANSFERASE WBBK-RELATED"/>
    <property type="match status" value="1"/>
</dbReference>
<accession>A0AAU8IJD6</accession>
<dbReference type="GO" id="GO:0016757">
    <property type="term" value="F:glycosyltransferase activity"/>
    <property type="evidence" value="ECO:0007669"/>
    <property type="project" value="UniProtKB-KW"/>
</dbReference>
<dbReference type="EMBL" id="CP159510">
    <property type="protein sequence ID" value="XCJ18211.1"/>
    <property type="molecule type" value="Genomic_DNA"/>
</dbReference>
<organism evidence="2">
    <name type="scientific">Sporolactobacillus sp. Y61</name>
    <dbReference type="NCBI Taxonomy" id="3160863"/>
    <lineage>
        <taxon>Bacteria</taxon>
        <taxon>Bacillati</taxon>
        <taxon>Bacillota</taxon>
        <taxon>Bacilli</taxon>
        <taxon>Bacillales</taxon>
        <taxon>Sporolactobacillaceae</taxon>
        <taxon>Sporolactobacillus</taxon>
    </lineage>
</organism>
<reference evidence="2" key="1">
    <citation type="submission" date="2024-06" db="EMBL/GenBank/DDBJ databases">
        <authorList>
            <person name="Fan A."/>
            <person name="Zhang F.Y."/>
            <person name="Zhang L."/>
        </authorList>
    </citation>
    <scope>NUCLEOTIDE SEQUENCE</scope>
    <source>
        <strain evidence="2">Y61</strain>
    </source>
</reference>
<dbReference type="EC" id="2.4.-.-" evidence="2"/>